<comment type="caution">
    <text evidence="2">The sequence shown here is derived from an EMBL/GenBank/DDBJ whole genome shotgun (WGS) entry which is preliminary data.</text>
</comment>
<gene>
    <name evidence="2" type="ORF">EOD39_6327</name>
</gene>
<feature type="compositionally biased region" description="Basic residues" evidence="1">
    <location>
        <begin position="212"/>
        <end position="223"/>
    </location>
</feature>
<dbReference type="Proteomes" id="UP000289886">
    <property type="component" value="Unassembled WGS sequence"/>
</dbReference>
<feature type="compositionally biased region" description="Low complexity" evidence="1">
    <location>
        <begin position="187"/>
        <end position="211"/>
    </location>
</feature>
<dbReference type="AlphaFoldDB" id="A0A444UAJ6"/>
<reference evidence="2 3" key="1">
    <citation type="submission" date="2019-01" db="EMBL/GenBank/DDBJ databases">
        <title>Draft Genome and Complete Hox-Cluster Characterization of the Sterlet Sturgeon (Acipenser ruthenus).</title>
        <authorList>
            <person name="Wei Q."/>
        </authorList>
    </citation>
    <scope>NUCLEOTIDE SEQUENCE [LARGE SCALE GENOMIC DNA]</scope>
    <source>
        <strain evidence="2">WHYD16114868_AA</strain>
        <tissue evidence="2">Blood</tissue>
    </source>
</reference>
<evidence type="ECO:0000313" key="2">
    <source>
        <dbReference type="EMBL" id="RXM32192.1"/>
    </source>
</evidence>
<sequence length="223" mass="24281">MWKSDELDKQLQAVKKEPGEESELPPLEGWGPLAEQAEGSKPSDPGSTSKGGPSAVIPAPHCGRRSTVKTSWFNRKVNWDVFHAQSNLVARLERWTEEEKAFQLAGCLAEGHFGALSEALRCPKLDRAWMGPCRVLEPLGEVVSQVQILRGGRRVVLHRDRLAPYRGLASDVQGTVDAPAGQPCILPAGATPPADSPSPTATLQRAVAPRPQRARTRPRCFLD</sequence>
<evidence type="ECO:0000256" key="1">
    <source>
        <dbReference type="SAM" id="MobiDB-lite"/>
    </source>
</evidence>
<dbReference type="EMBL" id="SCEB01214936">
    <property type="protein sequence ID" value="RXM32192.1"/>
    <property type="molecule type" value="Genomic_DNA"/>
</dbReference>
<accession>A0A444UAJ6</accession>
<proteinExistence type="predicted"/>
<feature type="region of interest" description="Disordered" evidence="1">
    <location>
        <begin position="183"/>
        <end position="223"/>
    </location>
</feature>
<name>A0A444UAJ6_ACIRT</name>
<feature type="compositionally biased region" description="Basic and acidic residues" evidence="1">
    <location>
        <begin position="1"/>
        <end position="19"/>
    </location>
</feature>
<keyword evidence="3" id="KW-1185">Reference proteome</keyword>
<protein>
    <submittedName>
        <fullName evidence="2">Uncharacterized protein</fullName>
    </submittedName>
</protein>
<feature type="compositionally biased region" description="Low complexity" evidence="1">
    <location>
        <begin position="24"/>
        <end position="35"/>
    </location>
</feature>
<organism evidence="2 3">
    <name type="scientific">Acipenser ruthenus</name>
    <name type="common">Sterlet sturgeon</name>
    <dbReference type="NCBI Taxonomy" id="7906"/>
    <lineage>
        <taxon>Eukaryota</taxon>
        <taxon>Metazoa</taxon>
        <taxon>Chordata</taxon>
        <taxon>Craniata</taxon>
        <taxon>Vertebrata</taxon>
        <taxon>Euteleostomi</taxon>
        <taxon>Actinopterygii</taxon>
        <taxon>Chondrostei</taxon>
        <taxon>Acipenseriformes</taxon>
        <taxon>Acipenseridae</taxon>
        <taxon>Acipenser</taxon>
    </lineage>
</organism>
<evidence type="ECO:0000313" key="3">
    <source>
        <dbReference type="Proteomes" id="UP000289886"/>
    </source>
</evidence>
<feature type="region of interest" description="Disordered" evidence="1">
    <location>
        <begin position="1"/>
        <end position="62"/>
    </location>
</feature>